<protein>
    <submittedName>
        <fullName evidence="2">Uncharacterized protein</fullName>
    </submittedName>
</protein>
<feature type="region of interest" description="Disordered" evidence="1">
    <location>
        <begin position="28"/>
        <end position="61"/>
    </location>
</feature>
<reference evidence="2 3" key="1">
    <citation type="journal article" date="2015" name="PLoS Pathog.">
        <title>Leptomonas seymouri: Adaptations to the Dixenous Life Cycle Analyzed by Genome Sequencing, Transcriptome Profiling and Co-infection with Leishmania donovani.</title>
        <authorList>
            <person name="Kraeva N."/>
            <person name="Butenko A."/>
            <person name="Hlavacova J."/>
            <person name="Kostygov A."/>
            <person name="Myskova J."/>
            <person name="Grybchuk D."/>
            <person name="Lestinova T."/>
            <person name="Votypka J."/>
            <person name="Volf P."/>
            <person name="Opperdoes F."/>
            <person name="Flegontov P."/>
            <person name="Lukes J."/>
            <person name="Yurchenko V."/>
        </authorList>
    </citation>
    <scope>NUCLEOTIDE SEQUENCE [LARGE SCALE GENOMIC DNA]</scope>
    <source>
        <strain evidence="2 3">ATCC 30220</strain>
    </source>
</reference>
<accession>A0A0N0P3L8</accession>
<evidence type="ECO:0000313" key="3">
    <source>
        <dbReference type="Proteomes" id="UP000038009"/>
    </source>
</evidence>
<feature type="compositionally biased region" description="Low complexity" evidence="1">
    <location>
        <begin position="165"/>
        <end position="192"/>
    </location>
</feature>
<feature type="region of interest" description="Disordered" evidence="1">
    <location>
        <begin position="518"/>
        <end position="546"/>
    </location>
</feature>
<feature type="region of interest" description="Disordered" evidence="1">
    <location>
        <begin position="154"/>
        <end position="203"/>
    </location>
</feature>
<dbReference type="OrthoDB" id="273258at2759"/>
<feature type="region of interest" description="Disordered" evidence="1">
    <location>
        <begin position="476"/>
        <end position="498"/>
    </location>
</feature>
<keyword evidence="3" id="KW-1185">Reference proteome</keyword>
<name>A0A0N0P3L8_LEPSE</name>
<comment type="caution">
    <text evidence="2">The sequence shown here is derived from an EMBL/GenBank/DDBJ whole genome shotgun (WGS) entry which is preliminary data.</text>
</comment>
<dbReference type="EMBL" id="LJSK01000321">
    <property type="protein sequence ID" value="KPI83817.1"/>
    <property type="molecule type" value="Genomic_DNA"/>
</dbReference>
<dbReference type="InterPro" id="IPR029063">
    <property type="entry name" value="SAM-dependent_MTases_sf"/>
</dbReference>
<proteinExistence type="predicted"/>
<dbReference type="Proteomes" id="UP000038009">
    <property type="component" value="Unassembled WGS sequence"/>
</dbReference>
<dbReference type="AlphaFoldDB" id="A0A0N0P3L8"/>
<organism evidence="2 3">
    <name type="scientific">Leptomonas seymouri</name>
    <dbReference type="NCBI Taxonomy" id="5684"/>
    <lineage>
        <taxon>Eukaryota</taxon>
        <taxon>Discoba</taxon>
        <taxon>Euglenozoa</taxon>
        <taxon>Kinetoplastea</taxon>
        <taxon>Metakinetoplastina</taxon>
        <taxon>Trypanosomatida</taxon>
        <taxon>Trypanosomatidae</taxon>
        <taxon>Leishmaniinae</taxon>
        <taxon>Leptomonas</taxon>
    </lineage>
</organism>
<evidence type="ECO:0000256" key="1">
    <source>
        <dbReference type="SAM" id="MobiDB-lite"/>
    </source>
</evidence>
<dbReference type="VEuPathDB" id="TriTrypDB:Lsey_0321_0030"/>
<feature type="compositionally biased region" description="Low complexity" evidence="1">
    <location>
        <begin position="37"/>
        <end position="49"/>
    </location>
</feature>
<gene>
    <name evidence="2" type="ORF">ABL78_7139</name>
</gene>
<dbReference type="OMA" id="FDAPWHL"/>
<evidence type="ECO:0000313" key="2">
    <source>
        <dbReference type="EMBL" id="KPI83817.1"/>
    </source>
</evidence>
<feature type="compositionally biased region" description="Polar residues" evidence="1">
    <location>
        <begin position="421"/>
        <end position="442"/>
    </location>
</feature>
<dbReference type="SUPFAM" id="SSF53335">
    <property type="entry name" value="S-adenosyl-L-methionine-dependent methyltransferases"/>
    <property type="match status" value="1"/>
</dbReference>
<sequence>MVAQCTCSLHSSKRYACSYRPVTLQRFAPSPRRDTRSASSSTRTSSFSTPRPPTQNLLSPFGSVLHGSARGPRATFAEPLDAWLAVLADTVPFYRDCLVVCPSTSTRTQVLNLLNRCREHIPTAHVGALGARSQLHDQAASPLALKRGGVAGQPSLPLVSHPHASKSPVTSGSSISGSHVPSPVVPVDSSPSAVAGRTSRPAALSRPLPALRSPLEDIAANSLDLVVFTNNVFAHEMLLDAPWHLSLAHRALRPHGVVAIVGHVADAEVVAPDWAVTSCVDYTTGVQEEAQQDLELAALEAVQAVPSSEAHVRRLRHALGIQETLRTGHSDIFFPFPSVRRRWFTSEYALDPRQVMACYRGAPLYQALYGPAGAMWLSAAQYALRQERLHRGEGQKDLHESSGDGDRFFVDLNEVLESDSSRAMQNGSGQLDDPLSTSSLSQAGDLASPWSPLGVQRRRSVVDPLDALQAILEAHAGGARTGESQWSQRTRHTSHSMEPSLRLQVRHFVITCSSRSISATSDLPQPPSLPGTIGRCNGGQTPLPFS</sequence>
<feature type="region of interest" description="Disordered" evidence="1">
    <location>
        <begin position="421"/>
        <end position="451"/>
    </location>
</feature>